<keyword evidence="4" id="KW-1185">Reference proteome</keyword>
<dbReference type="Proteomes" id="UP001629113">
    <property type="component" value="Unassembled WGS sequence"/>
</dbReference>
<feature type="region of interest" description="Disordered" evidence="2">
    <location>
        <begin position="377"/>
        <end position="399"/>
    </location>
</feature>
<comment type="caution">
    <text evidence="3">The sequence shown here is derived from an EMBL/GenBank/DDBJ whole genome shotgun (WGS) entry which is preliminary data.</text>
</comment>
<protein>
    <submittedName>
        <fullName evidence="3">Cell cycle control protein cdc123</fullName>
    </submittedName>
</protein>
<evidence type="ECO:0000313" key="4">
    <source>
        <dbReference type="Proteomes" id="UP001629113"/>
    </source>
</evidence>
<dbReference type="PANTHER" id="PTHR15323:SF6">
    <property type="entry name" value="CELL DIVISION CYCLE PROTEIN 123 HOMOLOG"/>
    <property type="match status" value="1"/>
</dbReference>
<evidence type="ECO:0000313" key="3">
    <source>
        <dbReference type="EMBL" id="KAL3423983.1"/>
    </source>
</evidence>
<proteinExistence type="inferred from homology"/>
<dbReference type="PANTHER" id="PTHR15323">
    <property type="entry name" value="D123 PROTEIN"/>
    <property type="match status" value="1"/>
</dbReference>
<gene>
    <name evidence="3" type="ORF">PVAG01_05730</name>
</gene>
<dbReference type="EMBL" id="JBFCZG010000004">
    <property type="protein sequence ID" value="KAL3423983.1"/>
    <property type="molecule type" value="Genomic_DNA"/>
</dbReference>
<feature type="compositionally biased region" description="Acidic residues" evidence="2">
    <location>
        <begin position="387"/>
        <end position="399"/>
    </location>
</feature>
<evidence type="ECO:0000256" key="1">
    <source>
        <dbReference type="ARBA" id="ARBA00011047"/>
    </source>
</evidence>
<comment type="similarity">
    <text evidence="1">Belongs to the CDC123 family.</text>
</comment>
<sequence length="399" mass="45084">MPALDIADESALPSVRLTALPFPPVTKAHILHCSYDYWHARYRSSALKSRIIPLNAAFLSYLREDGIVLPPNTTTFSMPSSNETYSASDGWGEEDEEEASLPFPELLQEMQNAIDELGGMVAPKLNWSAPKDATWISMNSMACNTPSEICLLLKTSDFVTHDLEHAFDGCVEDSILSPDSIQYVLVLRKWFKVNPSCEFRCFVRERRIIGICQRDQNHYAFLPRLEPLILDTVGSFFEATLRNTFPDESFTFDIYLPEPHDKVRLMDINPWAERTDPLLFSWLELLTMPRPPTLLGTADSVTVPSLPAATSDDERDDGVDEILWKPELRLVKKDDPEAYSFASPQYSAHKLPKDVVDASIGGESSMREFADQWKRMLDGELSMQHGEDEESEDEAATHS</sequence>
<organism evidence="3 4">
    <name type="scientific">Phlyctema vagabunda</name>
    <dbReference type="NCBI Taxonomy" id="108571"/>
    <lineage>
        <taxon>Eukaryota</taxon>
        <taxon>Fungi</taxon>
        <taxon>Dikarya</taxon>
        <taxon>Ascomycota</taxon>
        <taxon>Pezizomycotina</taxon>
        <taxon>Leotiomycetes</taxon>
        <taxon>Helotiales</taxon>
        <taxon>Dermateaceae</taxon>
        <taxon>Phlyctema</taxon>
    </lineage>
</organism>
<feature type="region of interest" description="Disordered" evidence="2">
    <location>
        <begin position="296"/>
        <end position="318"/>
    </location>
</feature>
<dbReference type="InterPro" id="IPR009772">
    <property type="entry name" value="CDC123"/>
</dbReference>
<evidence type="ECO:0000256" key="2">
    <source>
        <dbReference type="SAM" id="MobiDB-lite"/>
    </source>
</evidence>
<dbReference type="Pfam" id="PF07065">
    <property type="entry name" value="D123"/>
    <property type="match status" value="1"/>
</dbReference>
<reference evidence="3 4" key="1">
    <citation type="submission" date="2024-06" db="EMBL/GenBank/DDBJ databases">
        <title>Complete genome of Phlyctema vagabunda strain 19-DSS-EL-015.</title>
        <authorList>
            <person name="Fiorenzani C."/>
        </authorList>
    </citation>
    <scope>NUCLEOTIDE SEQUENCE [LARGE SCALE GENOMIC DNA]</scope>
    <source>
        <strain evidence="3 4">19-DSS-EL-015</strain>
    </source>
</reference>
<name>A0ABR4PL68_9HELO</name>
<accession>A0ABR4PL68</accession>